<dbReference type="SUPFAM" id="SSF48403">
    <property type="entry name" value="Ankyrin repeat"/>
    <property type="match status" value="4"/>
</dbReference>
<feature type="repeat" description="ANK" evidence="3">
    <location>
        <begin position="801"/>
        <end position="829"/>
    </location>
</feature>
<keyword evidence="7" id="KW-1185">Reference proteome</keyword>
<dbReference type="InterPro" id="IPR002110">
    <property type="entry name" value="Ankyrin_rpt"/>
</dbReference>
<feature type="repeat" description="ANK" evidence="3">
    <location>
        <begin position="1348"/>
        <end position="1373"/>
    </location>
</feature>
<reference evidence="6" key="1">
    <citation type="submission" date="2022-11" db="EMBL/GenBank/DDBJ databases">
        <authorList>
            <person name="Petersen C."/>
        </authorList>
    </citation>
    <scope>NUCLEOTIDE SEQUENCE</scope>
    <source>
        <strain evidence="6">IBT 26290</strain>
    </source>
</reference>
<evidence type="ECO:0000259" key="5">
    <source>
        <dbReference type="Pfam" id="PF24883"/>
    </source>
</evidence>
<evidence type="ECO:0000313" key="7">
    <source>
        <dbReference type="Proteomes" id="UP001149163"/>
    </source>
</evidence>
<keyword evidence="1" id="KW-0677">Repeat</keyword>
<dbReference type="Pfam" id="PF24883">
    <property type="entry name" value="NPHP3_N"/>
    <property type="match status" value="2"/>
</dbReference>
<dbReference type="SUPFAM" id="SSF52540">
    <property type="entry name" value="P-loop containing nucleoside triphosphate hydrolases"/>
    <property type="match status" value="1"/>
</dbReference>
<dbReference type="SUPFAM" id="SSF53167">
    <property type="entry name" value="Purine and uridine phosphorylases"/>
    <property type="match status" value="1"/>
</dbReference>
<dbReference type="Proteomes" id="UP001149163">
    <property type="component" value="Unassembled WGS sequence"/>
</dbReference>
<feature type="domain" description="Nephrocystin 3-like N-terminal" evidence="5">
    <location>
        <begin position="360"/>
        <end position="451"/>
    </location>
</feature>
<feature type="repeat" description="ANK" evidence="3">
    <location>
        <begin position="708"/>
        <end position="740"/>
    </location>
</feature>
<feature type="repeat" description="ANK" evidence="3">
    <location>
        <begin position="1095"/>
        <end position="1127"/>
    </location>
</feature>
<dbReference type="Gene3D" id="1.25.40.20">
    <property type="entry name" value="Ankyrin repeat-containing domain"/>
    <property type="match status" value="6"/>
</dbReference>
<feature type="domain" description="GPI inositol-deacylase winged helix" evidence="4">
    <location>
        <begin position="560"/>
        <end position="638"/>
    </location>
</feature>
<feature type="repeat" description="ANK" evidence="3">
    <location>
        <begin position="972"/>
        <end position="1004"/>
    </location>
</feature>
<evidence type="ECO:0000256" key="1">
    <source>
        <dbReference type="ARBA" id="ARBA00022737"/>
    </source>
</evidence>
<dbReference type="GeneID" id="81431171"/>
<dbReference type="Pfam" id="PF12796">
    <property type="entry name" value="Ank_2"/>
    <property type="match status" value="5"/>
</dbReference>
<evidence type="ECO:0000256" key="2">
    <source>
        <dbReference type="ARBA" id="ARBA00023043"/>
    </source>
</evidence>
<dbReference type="InterPro" id="IPR027417">
    <property type="entry name" value="P-loop_NTPase"/>
</dbReference>
<dbReference type="PROSITE" id="PS50297">
    <property type="entry name" value="ANK_REP_REGION"/>
    <property type="match status" value="9"/>
</dbReference>
<proteinExistence type="predicted"/>
<dbReference type="Pfam" id="PF00023">
    <property type="entry name" value="Ank"/>
    <property type="match status" value="1"/>
</dbReference>
<evidence type="ECO:0000259" key="4">
    <source>
        <dbReference type="Pfam" id="PF22939"/>
    </source>
</evidence>
<organism evidence="6 7">
    <name type="scientific">Penicillium canariense</name>
    <dbReference type="NCBI Taxonomy" id="189055"/>
    <lineage>
        <taxon>Eukaryota</taxon>
        <taxon>Fungi</taxon>
        <taxon>Dikarya</taxon>
        <taxon>Ascomycota</taxon>
        <taxon>Pezizomycotina</taxon>
        <taxon>Eurotiomycetes</taxon>
        <taxon>Eurotiomycetidae</taxon>
        <taxon>Eurotiales</taxon>
        <taxon>Aspergillaceae</taxon>
        <taxon>Penicillium</taxon>
    </lineage>
</organism>
<gene>
    <name evidence="6" type="ORF">N7482_009871</name>
</gene>
<dbReference type="Pfam" id="PF22939">
    <property type="entry name" value="WHD_GPIID"/>
    <property type="match status" value="1"/>
</dbReference>
<name>A0A9W9HNB3_9EURO</name>
<feature type="repeat" description="ANK" evidence="3">
    <location>
        <begin position="1430"/>
        <end position="1462"/>
    </location>
</feature>
<dbReference type="InterPro" id="IPR036770">
    <property type="entry name" value="Ankyrin_rpt-contain_sf"/>
</dbReference>
<dbReference type="PROSITE" id="PS50088">
    <property type="entry name" value="ANK_REPEAT"/>
    <property type="match status" value="11"/>
</dbReference>
<reference evidence="6" key="2">
    <citation type="journal article" date="2023" name="IMA Fungus">
        <title>Comparative genomic study of the Penicillium genus elucidates a diverse pangenome and 15 lateral gene transfer events.</title>
        <authorList>
            <person name="Petersen C."/>
            <person name="Sorensen T."/>
            <person name="Nielsen M.R."/>
            <person name="Sondergaard T.E."/>
            <person name="Sorensen J.L."/>
            <person name="Fitzpatrick D.A."/>
            <person name="Frisvad J.C."/>
            <person name="Nielsen K.L."/>
        </authorList>
    </citation>
    <scope>NUCLEOTIDE SEQUENCE</scope>
    <source>
        <strain evidence="6">IBT 26290</strain>
    </source>
</reference>
<dbReference type="Gene3D" id="3.40.50.1580">
    <property type="entry name" value="Nucleoside phosphorylase domain"/>
    <property type="match status" value="1"/>
</dbReference>
<protein>
    <submittedName>
        <fullName evidence="6">Ankyrin repeat-containing domain protein</fullName>
    </submittedName>
</protein>
<dbReference type="GO" id="GO:0009116">
    <property type="term" value="P:nucleoside metabolic process"/>
    <property type="evidence" value="ECO:0007669"/>
    <property type="project" value="InterPro"/>
</dbReference>
<accession>A0A9W9HNB3</accession>
<evidence type="ECO:0000313" key="6">
    <source>
        <dbReference type="EMBL" id="KAJ5153393.1"/>
    </source>
</evidence>
<dbReference type="RefSeq" id="XP_056539701.1">
    <property type="nucleotide sequence ID" value="XM_056691995.1"/>
</dbReference>
<comment type="caution">
    <text evidence="6">The sequence shown here is derived from an EMBL/GenBank/DDBJ whole genome shotgun (WGS) entry which is preliminary data.</text>
</comment>
<dbReference type="PANTHER" id="PTHR24198:SF165">
    <property type="entry name" value="ANKYRIN REPEAT-CONTAINING PROTEIN-RELATED"/>
    <property type="match status" value="1"/>
</dbReference>
<feature type="repeat" description="ANK" evidence="3">
    <location>
        <begin position="1463"/>
        <end position="1495"/>
    </location>
</feature>
<dbReference type="GO" id="GO:0003824">
    <property type="term" value="F:catalytic activity"/>
    <property type="evidence" value="ECO:0007669"/>
    <property type="project" value="InterPro"/>
</dbReference>
<dbReference type="PANTHER" id="PTHR24198">
    <property type="entry name" value="ANKYRIN REPEAT AND PROTEIN KINASE DOMAIN-CONTAINING PROTEIN"/>
    <property type="match status" value="1"/>
</dbReference>
<dbReference type="PRINTS" id="PR01415">
    <property type="entry name" value="ANKYRIN"/>
</dbReference>
<dbReference type="InterPro" id="IPR054471">
    <property type="entry name" value="GPIID_WHD"/>
</dbReference>
<dbReference type="OrthoDB" id="195446at2759"/>
<dbReference type="InterPro" id="IPR035994">
    <property type="entry name" value="Nucleoside_phosphorylase_sf"/>
</dbReference>
<dbReference type="InterPro" id="IPR056884">
    <property type="entry name" value="NPHP3-like_N"/>
</dbReference>
<evidence type="ECO:0000256" key="3">
    <source>
        <dbReference type="PROSITE-ProRule" id="PRU00023"/>
    </source>
</evidence>
<feature type="domain" description="Nephrocystin 3-like N-terminal" evidence="5">
    <location>
        <begin position="320"/>
        <end position="358"/>
    </location>
</feature>
<feature type="repeat" description="ANK" evidence="3">
    <location>
        <begin position="1504"/>
        <end position="1543"/>
    </location>
</feature>
<dbReference type="EMBL" id="JAPQKN010000007">
    <property type="protein sequence ID" value="KAJ5153393.1"/>
    <property type="molecule type" value="Genomic_DNA"/>
</dbReference>
<feature type="repeat" description="ANK" evidence="3">
    <location>
        <begin position="893"/>
        <end position="925"/>
    </location>
</feature>
<dbReference type="SMART" id="SM00248">
    <property type="entry name" value="ANK"/>
    <property type="match status" value="22"/>
</dbReference>
<dbReference type="Gene3D" id="3.40.50.300">
    <property type="entry name" value="P-loop containing nucleotide triphosphate hydrolases"/>
    <property type="match status" value="1"/>
</dbReference>
<feature type="repeat" description="ANK" evidence="3">
    <location>
        <begin position="829"/>
        <end position="861"/>
    </location>
</feature>
<keyword evidence="2 3" id="KW-0040">ANK repeat</keyword>
<feature type="repeat" description="ANK" evidence="3">
    <location>
        <begin position="1544"/>
        <end position="1576"/>
    </location>
</feature>
<sequence length="1631" mass="180845">MFSPPLSTDNTLQHDNYTVGWICPLEIELIAALEMLDEEHPRLSHQWKPGNTAAATVIAQMRMTFPNIRFGLLVGIGGGVSTMTDAGMIRLGDVVVTQDLAAKRARSRRGDPVVANIGRIETRPPALRKFKFPGAHEDYLYPPEYVHREKGVSCDRCQCDPGERIPRDTDDSWNTEGDIPAVVIHRGTIASGERVIKDGNLRDKLAAQDEVLCFEMEAAGALADFPCLVIRGISDYCDSHKNDQWHGYAAASAAAYAREIFFHLPIDKLKRADSPYPIENKLNILMERSDDQERQAIMNWLSQIDYRAFQADYLDQMKEGTGQWFLRSDAFQYCVDTPSTLFCPGIPGAGKTVITSMVNLVHFLASILKQLIQQSSFIPEQVASLCSPTINASPREQQMLDCLQTMASGYSKIYLVVDALDECEESTRNKLIRKIFNLQSKTNIGFLTTSRFIPEITSLFAEFPSLEINASVDDIRLYLTSRINELPNFVSRDPSLQELVCSTITELVDGMFLVAKLYIDSLRKKRSIRALKDALSDMPGGSAAYDYAYQDAMHRIESQTLDEKTLSKQVMCWLTCSQRPLTLTELQHALAVKPGERAFDDENLSDIRAMITPCAGLVVFDDRSHIIRLVHYTTQDYFQRTWTRWFPEGHHYIAEACITYLSYDIFEAGACEKERDEQSSLHMAVFLGLEDFIPDLLKTTHVDAQSSSGETPLLFAAQMGHTDIARLLLDHGANPEPREQVDRSPLLQAAKNGHEAVLCLLLNRFSDQRHDSQKSKRTPAPRLVFDEDEECACGPDTLPEALTVAAANGHAKIVDILLHRGAEVNALCRSHNPVTVAAKNGDEATIRVLIEHGFDINHDGLCDRYFRTPLGLGIAGGHSGVVKLLLEQGAVIEEDTALVAAAECGRVEIMALLLEHGARLSSHQILNLIKAAAEKNNFAMPLLWAAKQGYTPMVETLLEEQGFDIDEKHQIYGTTALSLAAQQGHSDVVQVLLARGANQSCPDNLGRTPLMRATENSKKRVVRQLLEHNSSLLHHRDIFGRSPLLCAAEMGNSTIVEIFQGDEIEKRVYSHIISKEIDEVIAAVSSMPLAALTINGSECLSWAARYGHANVVETLLRRGIDSYALAEYGDRVLECAITYGHEGLLLDWGLGLTGLESRDRATLLLAIAIGNEATVGHLLEHNVPLSLDCVWKGNGNIVKMLLEHAEIRNIAVRNVEVAASLAIVKNHPQIVEILLNSQSTTHKYDDLLFQEAMEHRHKDVLRVLLTRYSGPGYTPKREASQLVFRAAAYGFIEAVDLLISKVIDPNCSLKSKITVSKFTAVTAFLSERSLLNQDNWPRRSVRYVYQQESDTPLLAAAANGHAPVVKLLLEKGALPEKKALPELIGRSRGRHSLKRPANIKSPLDAAIEGGHWQVIRLLLIEGCEWSPKTDLDTSLMHASYDGNAEMVNVLLERGVNPNTRNEGGTTPLIWSIVMKHKEIVKSLLAAGADPNFIGTDSRGFRGSKQFSPLNFASIPGKWSAEPMELEILKDLLDAGANVNLRDGVYRTPLSWAAERRSRSVLQILLDAGSEIDSIDRCNRTPLFYATMNDNAGAVKDLLERGSMGTTIQTSADRNPLDVARELNFLILSTSC</sequence>